<organism evidence="1 2">
    <name type="scientific">Halteria grandinella</name>
    <dbReference type="NCBI Taxonomy" id="5974"/>
    <lineage>
        <taxon>Eukaryota</taxon>
        <taxon>Sar</taxon>
        <taxon>Alveolata</taxon>
        <taxon>Ciliophora</taxon>
        <taxon>Intramacronucleata</taxon>
        <taxon>Spirotrichea</taxon>
        <taxon>Stichotrichia</taxon>
        <taxon>Sporadotrichida</taxon>
        <taxon>Halteriidae</taxon>
        <taxon>Halteria</taxon>
    </lineage>
</organism>
<dbReference type="Proteomes" id="UP000785679">
    <property type="component" value="Unassembled WGS sequence"/>
</dbReference>
<dbReference type="EMBL" id="RRYP01006708">
    <property type="protein sequence ID" value="TNV81009.1"/>
    <property type="molecule type" value="Genomic_DNA"/>
</dbReference>
<keyword evidence="2" id="KW-1185">Reference proteome</keyword>
<name>A0A8J8NVM2_HALGN</name>
<evidence type="ECO:0000313" key="1">
    <source>
        <dbReference type="EMBL" id="TNV81009.1"/>
    </source>
</evidence>
<evidence type="ECO:0000313" key="2">
    <source>
        <dbReference type="Proteomes" id="UP000785679"/>
    </source>
</evidence>
<accession>A0A8J8NVM2</accession>
<comment type="caution">
    <text evidence="1">The sequence shown here is derived from an EMBL/GenBank/DDBJ whole genome shotgun (WGS) entry which is preliminary data.</text>
</comment>
<reference evidence="1" key="1">
    <citation type="submission" date="2019-06" db="EMBL/GenBank/DDBJ databases">
        <authorList>
            <person name="Zheng W."/>
        </authorList>
    </citation>
    <scope>NUCLEOTIDE SEQUENCE</scope>
    <source>
        <strain evidence="1">QDHG01</strain>
    </source>
</reference>
<dbReference type="AlphaFoldDB" id="A0A8J8NVM2"/>
<sequence>MRLFNSKALRKAENLFANPEKQLSQTLIASYSKYQILKEQQTLSKYALCSIGLTLGFIISRVPLDNRVVRLGLYGGLILSVARANSELNKYYVTRQYQDVTENILDQKEIKKLRRAYQIKRAEADEDKKALAKYKYDPQSYH</sequence>
<proteinExistence type="predicted"/>
<gene>
    <name evidence="1" type="ORF">FGO68_gene16726</name>
</gene>
<protein>
    <submittedName>
        <fullName evidence="1">Uncharacterized protein</fullName>
    </submittedName>
</protein>